<keyword evidence="3" id="KW-1185">Reference proteome</keyword>
<gene>
    <name evidence="2" type="ORF">F8O02_08245</name>
</gene>
<feature type="transmembrane region" description="Helical" evidence="1">
    <location>
        <begin position="149"/>
        <end position="170"/>
    </location>
</feature>
<feature type="transmembrane region" description="Helical" evidence="1">
    <location>
        <begin position="59"/>
        <end position="78"/>
    </location>
</feature>
<keyword evidence="1" id="KW-0812">Transmembrane</keyword>
<dbReference type="Proteomes" id="UP000481339">
    <property type="component" value="Unassembled WGS sequence"/>
</dbReference>
<dbReference type="RefSeq" id="WP_158036765.1">
    <property type="nucleotide sequence ID" value="NZ_BAAAZV010000020.1"/>
</dbReference>
<organism evidence="2 3">
    <name type="scientific">Pseudoclavibacter caeni</name>
    <dbReference type="NCBI Taxonomy" id="908846"/>
    <lineage>
        <taxon>Bacteria</taxon>
        <taxon>Bacillati</taxon>
        <taxon>Actinomycetota</taxon>
        <taxon>Actinomycetes</taxon>
        <taxon>Micrococcales</taxon>
        <taxon>Microbacteriaceae</taxon>
        <taxon>Pseudoclavibacter</taxon>
    </lineage>
</organism>
<dbReference type="EMBL" id="WBKA01000007">
    <property type="protein sequence ID" value="KAB1631349.1"/>
    <property type="molecule type" value="Genomic_DNA"/>
</dbReference>
<keyword evidence="1" id="KW-0472">Membrane</keyword>
<evidence type="ECO:0000313" key="3">
    <source>
        <dbReference type="Proteomes" id="UP000481339"/>
    </source>
</evidence>
<dbReference type="OrthoDB" id="2082317at2"/>
<name>A0A7C8BMM6_9MICO</name>
<keyword evidence="1" id="KW-1133">Transmembrane helix</keyword>
<feature type="transmembrane region" description="Helical" evidence="1">
    <location>
        <begin position="116"/>
        <end position="137"/>
    </location>
</feature>
<proteinExistence type="predicted"/>
<reference evidence="2 3" key="1">
    <citation type="submission" date="2019-09" db="EMBL/GenBank/DDBJ databases">
        <title>Phylogeny of genus Pseudoclavibacter and closely related genus.</title>
        <authorList>
            <person name="Li Y."/>
        </authorList>
    </citation>
    <scope>NUCLEOTIDE SEQUENCE [LARGE SCALE GENOMIC DNA]</scope>
    <source>
        <strain evidence="2 3">JCM 16921</strain>
    </source>
</reference>
<protein>
    <submittedName>
        <fullName evidence="2">Uncharacterized protein</fullName>
    </submittedName>
</protein>
<evidence type="ECO:0000313" key="2">
    <source>
        <dbReference type="EMBL" id="KAB1631349.1"/>
    </source>
</evidence>
<sequence>MLVTIIILCEIGLWMLIAAGLVSRYLLHRPRLGAVLLAATPLVDLLLLTVTYFDLRSGAQAGFTHVLSALYLGFSVVYGHRLIAWADRWATHLLQAGPRPPALHGMAYARSCWVDVLRTFASLLIAAAVLGLLVLAVGDPTTTAPLLDAWRVLGLILAIDVVWAASYTIWPKRPHADMRQG</sequence>
<accession>A0A7C8BMM6</accession>
<feature type="transmembrane region" description="Helical" evidence="1">
    <location>
        <begin position="6"/>
        <end position="27"/>
    </location>
</feature>
<evidence type="ECO:0000256" key="1">
    <source>
        <dbReference type="SAM" id="Phobius"/>
    </source>
</evidence>
<comment type="caution">
    <text evidence="2">The sequence shown here is derived from an EMBL/GenBank/DDBJ whole genome shotgun (WGS) entry which is preliminary data.</text>
</comment>
<dbReference type="AlphaFoldDB" id="A0A7C8BMM6"/>
<feature type="transmembrane region" description="Helical" evidence="1">
    <location>
        <begin position="34"/>
        <end position="53"/>
    </location>
</feature>